<dbReference type="InterPro" id="IPR036259">
    <property type="entry name" value="MFS_trans_sf"/>
</dbReference>
<feature type="transmembrane region" description="Helical" evidence="2">
    <location>
        <begin position="72"/>
        <end position="93"/>
    </location>
</feature>
<feature type="transmembrane region" description="Helical" evidence="2">
    <location>
        <begin position="30"/>
        <end position="52"/>
    </location>
</feature>
<keyword evidence="4" id="KW-1185">Reference proteome</keyword>
<feature type="transmembrane region" description="Helical" evidence="2">
    <location>
        <begin position="100"/>
        <end position="118"/>
    </location>
</feature>
<keyword evidence="2" id="KW-0812">Transmembrane</keyword>
<feature type="transmembrane region" description="Helical" evidence="2">
    <location>
        <begin position="169"/>
        <end position="193"/>
    </location>
</feature>
<feature type="transmembrane region" description="Helical" evidence="2">
    <location>
        <begin position="380"/>
        <end position="399"/>
    </location>
</feature>
<organism evidence="3 4">
    <name type="scientific">Microbulbifer okhotskensis</name>
    <dbReference type="NCBI Taxonomy" id="2926617"/>
    <lineage>
        <taxon>Bacteria</taxon>
        <taxon>Pseudomonadati</taxon>
        <taxon>Pseudomonadota</taxon>
        <taxon>Gammaproteobacteria</taxon>
        <taxon>Cellvibrionales</taxon>
        <taxon>Microbulbiferaceae</taxon>
        <taxon>Microbulbifer</taxon>
    </lineage>
</organism>
<evidence type="ECO:0000313" key="4">
    <source>
        <dbReference type="Proteomes" id="UP001139028"/>
    </source>
</evidence>
<dbReference type="Gene3D" id="1.20.1250.20">
    <property type="entry name" value="MFS general substrate transporter like domains"/>
    <property type="match status" value="1"/>
</dbReference>
<gene>
    <name evidence="3" type="ORF">MO867_09510</name>
</gene>
<feature type="transmembrane region" description="Helical" evidence="2">
    <location>
        <begin position="341"/>
        <end position="360"/>
    </location>
</feature>
<feature type="transmembrane region" description="Helical" evidence="2">
    <location>
        <begin position="130"/>
        <end position="148"/>
    </location>
</feature>
<feature type="transmembrane region" description="Helical" evidence="2">
    <location>
        <begin position="445"/>
        <end position="465"/>
    </location>
</feature>
<feature type="transmembrane region" description="Helical" evidence="2">
    <location>
        <begin position="411"/>
        <end position="433"/>
    </location>
</feature>
<evidence type="ECO:0000313" key="3">
    <source>
        <dbReference type="EMBL" id="MCO1334574.1"/>
    </source>
</evidence>
<dbReference type="RefSeq" id="WP_252466148.1">
    <property type="nucleotide sequence ID" value="NZ_JALBWM010000031.1"/>
</dbReference>
<comment type="caution">
    <text evidence="3">The sequence shown here is derived from an EMBL/GenBank/DDBJ whole genome shotgun (WGS) entry which is preliminary data.</text>
</comment>
<dbReference type="AlphaFoldDB" id="A0A9X2J5N0"/>
<sequence>MDIANKPRDLPPATGHAPNPKPSFAPGEPAVWRSLWITLPAILGALVLWWTWNDMSWQRLDTDYRLTLVNQLAYLAEVGFLAGVLWLSSSFFVQRFGWRNSLIFALLVSCTLAIYLSIYRIRFYTQRVEWLGLLLVTYGNCLFVYLCFGPGRFVKNTVEQEKIGLFGALFKMGALLWLGLIVAFSVLIVLAHADGINDWLRAPWHQLQAQAESAEWWQPELSFRGVQALALPLAGPYFIVAWRLLAKKGRLYPPCISEMPVTVRREAWLMGTLYGIIFSSLIGLLSVSGILYQALYLEVDSSAGDWIIFEVGELSLIWNALLMLPAALLGRALGGWLAKRFGGSWITLTCLGLMGWAVYASGNHCKLLYYTKNTQLILPLTLRIALLSMALGGASGGLVHSLLGTFSTLQFRAICTWSMAIGAFGAFYMPLLFATPFSAYHPARVFNGLAALYGLCFVVYAIYCLRMRALSRRS</sequence>
<protein>
    <submittedName>
        <fullName evidence="3">Uncharacterized protein</fullName>
    </submittedName>
</protein>
<evidence type="ECO:0000256" key="2">
    <source>
        <dbReference type="SAM" id="Phobius"/>
    </source>
</evidence>
<proteinExistence type="predicted"/>
<dbReference type="Proteomes" id="UP001139028">
    <property type="component" value="Unassembled WGS sequence"/>
</dbReference>
<feature type="transmembrane region" description="Helical" evidence="2">
    <location>
        <begin position="267"/>
        <end position="294"/>
    </location>
</feature>
<reference evidence="3" key="1">
    <citation type="journal article" date="2022" name="Arch. Microbiol.">
        <title>Microbulbifer okhotskensis sp. nov., isolated from a deep bottom sediment of the Okhotsk Sea.</title>
        <authorList>
            <person name="Romanenko L."/>
            <person name="Kurilenko V."/>
            <person name="Otstavnykh N."/>
            <person name="Velansky P."/>
            <person name="Isaeva M."/>
            <person name="Mikhailov V."/>
        </authorList>
    </citation>
    <scope>NUCLEOTIDE SEQUENCE</scope>
    <source>
        <strain evidence="3">OS29</strain>
    </source>
</reference>
<evidence type="ECO:0000256" key="1">
    <source>
        <dbReference type="SAM" id="MobiDB-lite"/>
    </source>
</evidence>
<feature type="region of interest" description="Disordered" evidence="1">
    <location>
        <begin position="1"/>
        <end position="22"/>
    </location>
</feature>
<keyword evidence="2" id="KW-0472">Membrane</keyword>
<feature type="transmembrane region" description="Helical" evidence="2">
    <location>
        <begin position="306"/>
        <end position="329"/>
    </location>
</feature>
<keyword evidence="2" id="KW-1133">Transmembrane helix</keyword>
<name>A0A9X2J5N0_9GAMM</name>
<dbReference type="EMBL" id="JALBWM010000031">
    <property type="protein sequence ID" value="MCO1334574.1"/>
    <property type="molecule type" value="Genomic_DNA"/>
</dbReference>
<accession>A0A9X2J5N0</accession>